<feature type="domain" description="AAA+ ATPase" evidence="6">
    <location>
        <begin position="165"/>
        <end position="296"/>
    </location>
</feature>
<dbReference type="InterPro" id="IPR036181">
    <property type="entry name" value="MIT_dom_sf"/>
</dbReference>
<dbReference type="GO" id="GO:0007033">
    <property type="term" value="P:vacuole organization"/>
    <property type="evidence" value="ECO:0007669"/>
    <property type="project" value="TreeGrafter"/>
</dbReference>
<dbReference type="Pfam" id="PF00004">
    <property type="entry name" value="AAA"/>
    <property type="match status" value="1"/>
</dbReference>
<sequence>MDGDRKDSEDQNKNKELKNSEEGQSNIDKAKKAREENRTAEALELYKKEIQHLIQEIKDESMVAEVKNKLKRQCSIYLSEAETLQKELKDKNGGGENDENDEDIACKESEDHLVERLVNDMSESETPDITLEDVCGCQDVKDKLKESIIMPIKFPQLFQGRRRPTWKGTLLYGAPGSGKTMIGKALAGQNPDVSYLRIACSDLVSKFLEHQEKLIKQLFRKAQGLKPCIVFIEDFDCLFYEDELVINRIVLTELMVHIQGIGVDNEGIHVVLSARTPWTIQRSVLRRMVQYLFKRAMNQSRPCVLFLDDFEQLFEYDESENDRIPRIRTELLYQIDHCAENVYIVVGTPKPWMIHSTFLKRLDKRVLVPLPDEEARRQIFIKNIKPLKNDVKDEDYLTFAHKTDGYTGADICIIVRDAAMAPVRKIQNASHFKKVQGPSLTDPDVVVDDLLTPCASQDSMAIEMSWFDVPEDKLSEPTVTTDDILKSLNASKPSIDEEYLKKLNDFVQTWE</sequence>
<dbReference type="SUPFAM" id="SSF52540">
    <property type="entry name" value="P-loop containing nucleoside triphosphate hydrolases"/>
    <property type="match status" value="2"/>
</dbReference>
<dbReference type="AlphaFoldDB" id="A0A6J8CQG6"/>
<dbReference type="InterPro" id="IPR003959">
    <property type="entry name" value="ATPase_AAA_core"/>
</dbReference>
<dbReference type="InterPro" id="IPR015415">
    <property type="entry name" value="Spast_Vps4_C"/>
</dbReference>
<evidence type="ECO:0000259" key="6">
    <source>
        <dbReference type="SMART" id="SM00382"/>
    </source>
</evidence>
<dbReference type="InterPro" id="IPR003593">
    <property type="entry name" value="AAA+_ATPase"/>
</dbReference>
<dbReference type="OrthoDB" id="6093177at2759"/>
<evidence type="ECO:0000256" key="5">
    <source>
        <dbReference type="SAM" id="MobiDB-lite"/>
    </source>
</evidence>
<dbReference type="Gene3D" id="1.10.8.60">
    <property type="match status" value="1"/>
</dbReference>
<feature type="compositionally biased region" description="Basic and acidic residues" evidence="5">
    <location>
        <begin position="1"/>
        <end position="21"/>
    </location>
</feature>
<dbReference type="GO" id="GO:0016887">
    <property type="term" value="F:ATP hydrolysis activity"/>
    <property type="evidence" value="ECO:0007669"/>
    <property type="project" value="InterPro"/>
</dbReference>
<evidence type="ECO:0000256" key="4">
    <source>
        <dbReference type="SAM" id="Coils"/>
    </source>
</evidence>
<organism evidence="7 8">
    <name type="scientific">Mytilus coruscus</name>
    <name type="common">Sea mussel</name>
    <dbReference type="NCBI Taxonomy" id="42192"/>
    <lineage>
        <taxon>Eukaryota</taxon>
        <taxon>Metazoa</taxon>
        <taxon>Spiralia</taxon>
        <taxon>Lophotrochozoa</taxon>
        <taxon>Mollusca</taxon>
        <taxon>Bivalvia</taxon>
        <taxon>Autobranchia</taxon>
        <taxon>Pteriomorphia</taxon>
        <taxon>Mytilida</taxon>
        <taxon>Mytiloidea</taxon>
        <taxon>Mytilidae</taxon>
        <taxon>Mytilinae</taxon>
        <taxon>Mytilus</taxon>
    </lineage>
</organism>
<dbReference type="Pfam" id="PF17862">
    <property type="entry name" value="AAA_lid_3"/>
    <property type="match status" value="1"/>
</dbReference>
<feature type="coiled-coil region" evidence="4">
    <location>
        <begin position="40"/>
        <end position="87"/>
    </location>
</feature>
<keyword evidence="2" id="KW-0547">Nucleotide-binding</keyword>
<dbReference type="GO" id="GO:0005524">
    <property type="term" value="F:ATP binding"/>
    <property type="evidence" value="ECO:0007669"/>
    <property type="project" value="UniProtKB-KW"/>
</dbReference>
<dbReference type="SMART" id="SM00382">
    <property type="entry name" value="AAA"/>
    <property type="match status" value="1"/>
</dbReference>
<keyword evidence="3" id="KW-0067">ATP-binding</keyword>
<dbReference type="InterPro" id="IPR041569">
    <property type="entry name" value="AAA_lid_3"/>
</dbReference>
<evidence type="ECO:0000256" key="3">
    <source>
        <dbReference type="ARBA" id="ARBA00022840"/>
    </source>
</evidence>
<protein>
    <submittedName>
        <fullName evidence="7">VPS4</fullName>
    </submittedName>
</protein>
<evidence type="ECO:0000256" key="1">
    <source>
        <dbReference type="ARBA" id="ARBA00006914"/>
    </source>
</evidence>
<dbReference type="PANTHER" id="PTHR23074">
    <property type="entry name" value="AAA DOMAIN-CONTAINING"/>
    <property type="match status" value="1"/>
</dbReference>
<dbReference type="Gene3D" id="1.20.58.80">
    <property type="entry name" value="Phosphotransferase system, lactose/cellobiose-type IIA subunit"/>
    <property type="match status" value="1"/>
</dbReference>
<feature type="compositionally biased region" description="Basic and acidic residues" evidence="5">
    <location>
        <begin position="28"/>
        <end position="37"/>
    </location>
</feature>
<dbReference type="InterPro" id="IPR027417">
    <property type="entry name" value="P-loop_NTPase"/>
</dbReference>
<proteinExistence type="inferred from homology"/>
<evidence type="ECO:0000313" key="8">
    <source>
        <dbReference type="Proteomes" id="UP000507470"/>
    </source>
</evidence>
<dbReference type="Gene3D" id="3.40.50.300">
    <property type="entry name" value="P-loop containing nucleotide triphosphate hydrolases"/>
    <property type="match status" value="2"/>
</dbReference>
<dbReference type="InterPro" id="IPR050304">
    <property type="entry name" value="MT-severing_AAA_ATPase"/>
</dbReference>
<gene>
    <name evidence="7" type="ORF">MCOR_33104</name>
</gene>
<evidence type="ECO:0000256" key="2">
    <source>
        <dbReference type="ARBA" id="ARBA00022741"/>
    </source>
</evidence>
<comment type="similarity">
    <text evidence="1">Belongs to the AAA ATPase family.</text>
</comment>
<dbReference type="Pfam" id="PF09336">
    <property type="entry name" value="Vps4_C"/>
    <property type="match status" value="1"/>
</dbReference>
<feature type="region of interest" description="Disordered" evidence="5">
    <location>
        <begin position="1"/>
        <end position="37"/>
    </location>
</feature>
<evidence type="ECO:0000313" key="7">
    <source>
        <dbReference type="EMBL" id="CAC5398763.1"/>
    </source>
</evidence>
<dbReference type="GO" id="GO:0016197">
    <property type="term" value="P:endosomal transport"/>
    <property type="evidence" value="ECO:0007669"/>
    <property type="project" value="TreeGrafter"/>
</dbReference>
<reference evidence="7 8" key="1">
    <citation type="submission" date="2020-06" db="EMBL/GenBank/DDBJ databases">
        <authorList>
            <person name="Li R."/>
            <person name="Bekaert M."/>
        </authorList>
    </citation>
    <scope>NUCLEOTIDE SEQUENCE [LARGE SCALE GENOMIC DNA]</scope>
    <source>
        <strain evidence="8">wild</strain>
    </source>
</reference>
<dbReference type="PANTHER" id="PTHR23074:SF163">
    <property type="entry name" value="TRANSPORT PROTEIN 4A, PUTATIVE-RELATED"/>
    <property type="match status" value="1"/>
</dbReference>
<keyword evidence="8" id="KW-1185">Reference proteome</keyword>
<accession>A0A6J8CQG6</accession>
<keyword evidence="4" id="KW-0175">Coiled coil</keyword>
<dbReference type="EMBL" id="CACVKT020005968">
    <property type="protein sequence ID" value="CAC5398763.1"/>
    <property type="molecule type" value="Genomic_DNA"/>
</dbReference>
<dbReference type="Proteomes" id="UP000507470">
    <property type="component" value="Unassembled WGS sequence"/>
</dbReference>
<dbReference type="SUPFAM" id="SSF116846">
    <property type="entry name" value="MIT domain"/>
    <property type="match status" value="1"/>
</dbReference>
<name>A0A6J8CQG6_MYTCO</name>
<dbReference type="FunFam" id="1.10.8.60:FF:000015">
    <property type="entry name" value="vacuolar protein sorting-associated protein 4A"/>
    <property type="match status" value="1"/>
</dbReference>